<dbReference type="AlphaFoldDB" id="U2T4R1"/>
<comment type="caution">
    <text evidence="1">The sequence shown here is derived from an EMBL/GenBank/DDBJ whole genome shotgun (WGS) entry which is preliminary data.</text>
</comment>
<evidence type="ECO:0000313" key="2">
    <source>
        <dbReference type="Proteomes" id="UP000016638"/>
    </source>
</evidence>
<sequence>MRMVISADGADDVTLHGSMSGTGRLVMSGKVKGWYGHPDIKVSTSARSMADGNYDVEDASVLYGPRTLTIQVAAVAETRADAIELAQAVDAMGHRVVDVRLVEDGSASDAVPVNGMAVDGDVLSLDAVSDPAGVGGHDTWCSGYLRTEWDDRHTQDGVLVGSVTVVCTDPHRYSTLAHVGYMTPAVRGLAGLEFGPKLSGLGGTVAAGVLGWPLTYGPAAEGASSSCTLPNLGTSIAYPTIAASGSMPGGFAVTDRATGAQVAYGAPVGSQPVVIDCRTCTASVNGVDVTRYLTQRHFPRIQPGGSVSLVLTADGTGGVAVEARDTYI</sequence>
<gene>
    <name evidence="1" type="ORF">HMPREF1316_2360</name>
</gene>
<dbReference type="EMBL" id="AWEZ01000047">
    <property type="protein sequence ID" value="ERL08044.1"/>
    <property type="molecule type" value="Genomic_DNA"/>
</dbReference>
<protein>
    <submittedName>
        <fullName evidence="1">Phage tail protein</fullName>
    </submittedName>
</protein>
<name>U2T4R1_9ACTN</name>
<proteinExistence type="predicted"/>
<reference evidence="1 2" key="1">
    <citation type="submission" date="2013-08" db="EMBL/GenBank/DDBJ databases">
        <authorList>
            <person name="Durkin A.S."/>
            <person name="Haft D.R."/>
            <person name="McCorrison J."/>
            <person name="Torralba M."/>
            <person name="Gillis M."/>
            <person name="Haft D.H."/>
            <person name="Methe B."/>
            <person name="Sutton G."/>
            <person name="Nelson K.E."/>
        </authorList>
    </citation>
    <scope>NUCLEOTIDE SEQUENCE [LARGE SCALE GENOMIC DNA]</scope>
    <source>
        <strain evidence="1 2">F0195</strain>
    </source>
</reference>
<organism evidence="1 2">
    <name type="scientific">Olsenella profusa F0195</name>
    <dbReference type="NCBI Taxonomy" id="1125712"/>
    <lineage>
        <taxon>Bacteria</taxon>
        <taxon>Bacillati</taxon>
        <taxon>Actinomycetota</taxon>
        <taxon>Coriobacteriia</taxon>
        <taxon>Coriobacteriales</taxon>
        <taxon>Atopobiaceae</taxon>
        <taxon>Olsenella</taxon>
    </lineage>
</organism>
<dbReference type="PATRIC" id="fig|1125712.3.peg.1419"/>
<dbReference type="STRING" id="1125712.HMPREF1316_2360"/>
<evidence type="ECO:0000313" key="1">
    <source>
        <dbReference type="EMBL" id="ERL08044.1"/>
    </source>
</evidence>
<dbReference type="eggNOG" id="ENOG5030NU3">
    <property type="taxonomic scope" value="Bacteria"/>
</dbReference>
<keyword evidence="2" id="KW-1185">Reference proteome</keyword>
<dbReference type="Proteomes" id="UP000016638">
    <property type="component" value="Unassembled WGS sequence"/>
</dbReference>
<accession>U2T4R1</accession>
<dbReference type="OrthoDB" id="3194616at2"/>